<sequence>MIGTDKKVDDILSISSTLVGSEMQDHIDLCRRVYKDQSPWVNKYDGLYSLGLAKTICSTLATTMLTELKTDVVAPSEAPKAKTDKTEPKTRAEYLNEAYQSKLIKKLPRIVEKALATGGVVIKPYMNDNKVYFDFTLQGEFIPLAFDDDGVMTDVAFVDQFVKGNLQYTKIERQVFDNNTVTIYNKAYVAKLITDDDDNEQDIGTEIPLAKVSRWSTLEPETVITGVKKPLYGYFRTPIANNVNMNSPLGLPVFSPALNMIERADNQFSRLDWEYNGGQIAIDVDVSATNAKGDDYYGTTTKMDSVSQRLYRKLDLGSEDTYKAFAPQLRDASYKAGLNSILYRIEDICGLARGTLADQTAEARTATELIIVKQRSQVTISSNQDEFETAIRDAIDALNVYVDLYNLAPDGEWVLNIEWKDNILTDTSTELEEKLRLVDKKILMPYEVRAWYNGEDDETAKNKIAEIENEAINTMLNDLYTQNSGENTLEKGGTQDETDTDVKDNTEDEKDDKNSNFETNKAKTNNMR</sequence>
<reference evidence="2" key="1">
    <citation type="journal article" date="2021" name="Proc. Natl. Acad. Sci. U.S.A.">
        <title>A Catalog of Tens of Thousands of Viruses from Human Metagenomes Reveals Hidden Associations with Chronic Diseases.</title>
        <authorList>
            <person name="Tisza M.J."/>
            <person name="Buck C.B."/>
        </authorList>
    </citation>
    <scope>NUCLEOTIDE SEQUENCE</scope>
    <source>
        <strain evidence="2">Ctsxw88</strain>
    </source>
</reference>
<proteinExistence type="predicted"/>
<feature type="compositionally biased region" description="Polar residues" evidence="1">
    <location>
        <begin position="517"/>
        <end position="528"/>
    </location>
</feature>
<accession>A0A8S5PI23</accession>
<dbReference type="EMBL" id="BK015425">
    <property type="protein sequence ID" value="DAE06033.1"/>
    <property type="molecule type" value="Genomic_DNA"/>
</dbReference>
<organism evidence="2">
    <name type="scientific">Siphoviridae sp. ctsxw88</name>
    <dbReference type="NCBI Taxonomy" id="2825701"/>
    <lineage>
        <taxon>Viruses</taxon>
        <taxon>Duplodnaviria</taxon>
        <taxon>Heunggongvirae</taxon>
        <taxon>Uroviricota</taxon>
        <taxon>Caudoviricetes</taxon>
    </lineage>
</organism>
<protein>
    <submittedName>
        <fullName evidence="2">Portal protein</fullName>
    </submittedName>
</protein>
<evidence type="ECO:0000256" key="1">
    <source>
        <dbReference type="SAM" id="MobiDB-lite"/>
    </source>
</evidence>
<name>A0A8S5PI23_9CAUD</name>
<evidence type="ECO:0000313" key="2">
    <source>
        <dbReference type="EMBL" id="DAE06033.1"/>
    </source>
</evidence>
<feature type="region of interest" description="Disordered" evidence="1">
    <location>
        <begin position="483"/>
        <end position="528"/>
    </location>
</feature>
<feature type="compositionally biased region" description="Basic and acidic residues" evidence="1">
    <location>
        <begin position="500"/>
        <end position="515"/>
    </location>
</feature>